<keyword evidence="1" id="KW-0472">Membrane</keyword>
<gene>
    <name evidence="3" type="ORF">FHT01_000019</name>
</gene>
<feature type="transmembrane region" description="Helical" evidence="1">
    <location>
        <begin position="79"/>
        <end position="99"/>
    </location>
</feature>
<dbReference type="InterPro" id="IPR006860">
    <property type="entry name" value="FecR"/>
</dbReference>
<dbReference type="Pfam" id="PF04773">
    <property type="entry name" value="FecR"/>
    <property type="match status" value="1"/>
</dbReference>
<name>A0ABX0TZ83_9SPHN</name>
<dbReference type="PANTHER" id="PTHR30273:SF2">
    <property type="entry name" value="PROTEIN FECR"/>
    <property type="match status" value="1"/>
</dbReference>
<proteinExistence type="predicted"/>
<evidence type="ECO:0000259" key="2">
    <source>
        <dbReference type="Pfam" id="PF04773"/>
    </source>
</evidence>
<dbReference type="PANTHER" id="PTHR30273">
    <property type="entry name" value="PERIPLASMIC SIGNAL SENSOR AND SIGMA FACTOR ACTIVATOR FECR-RELATED"/>
    <property type="match status" value="1"/>
</dbReference>
<keyword evidence="1" id="KW-1133">Transmembrane helix</keyword>
<reference evidence="3 4" key="1">
    <citation type="submission" date="2020-03" db="EMBL/GenBank/DDBJ databases">
        <title>Genomic Encyclopedia of Type Strains, Phase IV (KMG-IV): sequencing the most valuable type-strain genomes for metagenomic binning, comparative biology and taxonomic classification.</title>
        <authorList>
            <person name="Goeker M."/>
        </authorList>
    </citation>
    <scope>NUCLEOTIDE SEQUENCE [LARGE SCALE GENOMIC DNA]</scope>
    <source>
        <strain evidence="3 4">DSM 22753</strain>
    </source>
</reference>
<keyword evidence="1 3" id="KW-0812">Transmembrane</keyword>
<evidence type="ECO:0000313" key="4">
    <source>
        <dbReference type="Proteomes" id="UP000788153"/>
    </source>
</evidence>
<organism evidence="3 4">
    <name type="scientific">Sphingomonas japonica</name>
    <dbReference type="NCBI Taxonomy" id="511662"/>
    <lineage>
        <taxon>Bacteria</taxon>
        <taxon>Pseudomonadati</taxon>
        <taxon>Pseudomonadota</taxon>
        <taxon>Alphaproteobacteria</taxon>
        <taxon>Sphingomonadales</taxon>
        <taxon>Sphingomonadaceae</taxon>
        <taxon>Sphingomonas</taxon>
    </lineage>
</organism>
<keyword evidence="4" id="KW-1185">Reference proteome</keyword>
<dbReference type="PIRSF" id="PIRSF018266">
    <property type="entry name" value="FecR"/>
    <property type="match status" value="1"/>
</dbReference>
<dbReference type="EMBL" id="JAASQP010000001">
    <property type="protein sequence ID" value="NIJ22477.1"/>
    <property type="molecule type" value="Genomic_DNA"/>
</dbReference>
<dbReference type="RefSeq" id="WP_140047713.1">
    <property type="nucleotide sequence ID" value="NZ_BAAAEV010000001.1"/>
</dbReference>
<comment type="caution">
    <text evidence="3">The sequence shown here is derived from an EMBL/GenBank/DDBJ whole genome shotgun (WGS) entry which is preliminary data.</text>
</comment>
<protein>
    <submittedName>
        <fullName evidence="3">Transmembrane sensor</fullName>
    </submittedName>
</protein>
<evidence type="ECO:0000313" key="3">
    <source>
        <dbReference type="EMBL" id="NIJ22477.1"/>
    </source>
</evidence>
<dbReference type="Proteomes" id="UP000788153">
    <property type="component" value="Unassembled WGS sequence"/>
</dbReference>
<feature type="domain" description="FecR protein" evidence="2">
    <location>
        <begin position="108"/>
        <end position="197"/>
    </location>
</feature>
<dbReference type="InterPro" id="IPR012373">
    <property type="entry name" value="Ferrdict_sens_TM"/>
</dbReference>
<accession>A0ABX0TZ83</accession>
<dbReference type="Gene3D" id="2.60.120.1440">
    <property type="match status" value="1"/>
</dbReference>
<sequence length="315" mass="33218">MTDPYRDPIRAAARDWAMRVADPAFADWEAFADWLEADPQHNVAYEAALAADAEIAAWFVAAPPRPILAQPTVRRPRRLIWGGGAVAAGLAVVLGWSALDAGSDPYAIETAPGQRRQIALSDGSRIDLNGGSRIVLDDDSPRLAALERGEALFTVRHDAADPFVVTAGPSRLVDVGTVFNVVRTDRSTRVTVSEGAVVYNPDSEAVRLDPGKALFADDAAANVRVSAVAPEAVGAWTARRLVYSGTAIEDVAADLARNLGVAIAVEGAGTAPFTGTIAIDGDPAAILDRTAPLLGLSAQRKGEGWVLTSRNRVRP</sequence>
<evidence type="ECO:0000256" key="1">
    <source>
        <dbReference type="SAM" id="Phobius"/>
    </source>
</evidence>